<evidence type="ECO:0000313" key="1">
    <source>
        <dbReference type="EMBL" id="GAA3505079.1"/>
    </source>
</evidence>
<dbReference type="EMBL" id="BAAAXF010000082">
    <property type="protein sequence ID" value="GAA3505079.1"/>
    <property type="molecule type" value="Genomic_DNA"/>
</dbReference>
<accession>A0ABP6UC88</accession>
<protein>
    <submittedName>
        <fullName evidence="1">Uncharacterized protein</fullName>
    </submittedName>
</protein>
<name>A0ABP6UC88_9ACTN</name>
<keyword evidence="2" id="KW-1185">Reference proteome</keyword>
<proteinExistence type="predicted"/>
<comment type="caution">
    <text evidence="1">The sequence shown here is derived from an EMBL/GenBank/DDBJ whole genome shotgun (WGS) entry which is preliminary data.</text>
</comment>
<evidence type="ECO:0000313" key="2">
    <source>
        <dbReference type="Proteomes" id="UP001501455"/>
    </source>
</evidence>
<gene>
    <name evidence="1" type="ORF">GCM10019016_121920</name>
</gene>
<dbReference type="Proteomes" id="UP001501455">
    <property type="component" value="Unassembled WGS sequence"/>
</dbReference>
<sequence length="78" mass="8002">MDPRTRILRPLQSPRLEFFDLPGGEPVRGVVLVLVPVRADEPVPEVFEAELVVGATAAQGSEVGGGAVPAAGRVGSAA</sequence>
<organism evidence="1 2">
    <name type="scientific">Streptomyces prasinosporus</name>
    <dbReference type="NCBI Taxonomy" id="68256"/>
    <lineage>
        <taxon>Bacteria</taxon>
        <taxon>Bacillati</taxon>
        <taxon>Actinomycetota</taxon>
        <taxon>Actinomycetes</taxon>
        <taxon>Kitasatosporales</taxon>
        <taxon>Streptomycetaceae</taxon>
        <taxon>Streptomyces</taxon>
        <taxon>Streptomyces albogriseolus group</taxon>
    </lineage>
</organism>
<reference evidence="2" key="1">
    <citation type="journal article" date="2019" name="Int. J. Syst. Evol. Microbiol.">
        <title>The Global Catalogue of Microorganisms (GCM) 10K type strain sequencing project: providing services to taxonomists for standard genome sequencing and annotation.</title>
        <authorList>
            <consortium name="The Broad Institute Genomics Platform"/>
            <consortium name="The Broad Institute Genome Sequencing Center for Infectious Disease"/>
            <person name="Wu L."/>
            <person name="Ma J."/>
        </authorList>
    </citation>
    <scope>NUCLEOTIDE SEQUENCE [LARGE SCALE GENOMIC DNA]</scope>
    <source>
        <strain evidence="2">JCM 4816</strain>
    </source>
</reference>